<dbReference type="EMBL" id="CH476733">
    <property type="protein sequence ID" value="EIE79205.1"/>
    <property type="molecule type" value="Genomic_DNA"/>
</dbReference>
<reference evidence="1 2" key="1">
    <citation type="journal article" date="2009" name="PLoS Genet.">
        <title>Genomic analysis of the basal lineage fungus Rhizopus oryzae reveals a whole-genome duplication.</title>
        <authorList>
            <person name="Ma L.-J."/>
            <person name="Ibrahim A.S."/>
            <person name="Skory C."/>
            <person name="Grabherr M.G."/>
            <person name="Burger G."/>
            <person name="Butler M."/>
            <person name="Elias M."/>
            <person name="Idnurm A."/>
            <person name="Lang B.F."/>
            <person name="Sone T."/>
            <person name="Abe A."/>
            <person name="Calvo S.E."/>
            <person name="Corrochano L.M."/>
            <person name="Engels R."/>
            <person name="Fu J."/>
            <person name="Hansberg W."/>
            <person name="Kim J.-M."/>
            <person name="Kodira C.D."/>
            <person name="Koehrsen M.J."/>
            <person name="Liu B."/>
            <person name="Miranda-Saavedra D."/>
            <person name="O'Leary S."/>
            <person name="Ortiz-Castellanos L."/>
            <person name="Poulter R."/>
            <person name="Rodriguez-Romero J."/>
            <person name="Ruiz-Herrera J."/>
            <person name="Shen Y.-Q."/>
            <person name="Zeng Q."/>
            <person name="Galagan J."/>
            <person name="Birren B.W."/>
            <person name="Cuomo C.A."/>
            <person name="Wickes B.L."/>
        </authorList>
    </citation>
    <scope>NUCLEOTIDE SEQUENCE [LARGE SCALE GENOMIC DNA]</scope>
    <source>
        <strain evidence="2">RA 99-880 / ATCC MYA-4621 / FGSC 9543 / NRRL 43880</strain>
    </source>
</reference>
<dbReference type="GeneID" id="93610881"/>
<gene>
    <name evidence="1" type="ORF">RO3G_03910</name>
</gene>
<proteinExistence type="predicted"/>
<name>I1BSM5_RHIO9</name>
<dbReference type="InParanoid" id="I1BSM5"/>
<sequence length="69" mass="8087">MTEAFKDFRQRSVKGTQLQKRVLDCRMLIQKRLDDDQLSKDEVNGKIDEKVTIIAKRLVNHNSRKEGQS</sequence>
<evidence type="ECO:0000313" key="2">
    <source>
        <dbReference type="Proteomes" id="UP000009138"/>
    </source>
</evidence>
<accession>I1BSM5</accession>
<dbReference type="Proteomes" id="UP000009138">
    <property type="component" value="Unassembled WGS sequence"/>
</dbReference>
<dbReference type="RefSeq" id="XP_067514601.1">
    <property type="nucleotide sequence ID" value="XM_067658500.1"/>
</dbReference>
<keyword evidence="2" id="KW-1185">Reference proteome</keyword>
<dbReference type="VEuPathDB" id="FungiDB:RO3G_03910"/>
<organism evidence="1 2">
    <name type="scientific">Rhizopus delemar (strain RA 99-880 / ATCC MYA-4621 / FGSC 9543 / NRRL 43880)</name>
    <name type="common">Mucormycosis agent</name>
    <name type="synonym">Rhizopus arrhizus var. delemar</name>
    <dbReference type="NCBI Taxonomy" id="246409"/>
    <lineage>
        <taxon>Eukaryota</taxon>
        <taxon>Fungi</taxon>
        <taxon>Fungi incertae sedis</taxon>
        <taxon>Mucoromycota</taxon>
        <taxon>Mucoromycotina</taxon>
        <taxon>Mucoromycetes</taxon>
        <taxon>Mucorales</taxon>
        <taxon>Mucorineae</taxon>
        <taxon>Rhizopodaceae</taxon>
        <taxon>Rhizopus</taxon>
    </lineage>
</organism>
<dbReference type="AlphaFoldDB" id="I1BSM5"/>
<protein>
    <submittedName>
        <fullName evidence="1">Uncharacterized protein</fullName>
    </submittedName>
</protein>
<evidence type="ECO:0000313" key="1">
    <source>
        <dbReference type="EMBL" id="EIE79205.1"/>
    </source>
</evidence>